<accession>A0A8J7WTS8</accession>
<name>A0A8J7WTS8_9ACTN</name>
<dbReference type="EMBL" id="JAGSXH010000115">
    <property type="protein sequence ID" value="MBS2966014.1"/>
    <property type="molecule type" value="Genomic_DNA"/>
</dbReference>
<dbReference type="SUPFAM" id="SSF46955">
    <property type="entry name" value="Putative DNA-binding domain"/>
    <property type="match status" value="1"/>
</dbReference>
<evidence type="ECO:0000259" key="1">
    <source>
        <dbReference type="Pfam" id="PF12728"/>
    </source>
</evidence>
<keyword evidence="3" id="KW-1185">Reference proteome</keyword>
<comment type="caution">
    <text evidence="2">The sequence shown here is derived from an EMBL/GenBank/DDBJ whole genome shotgun (WGS) entry which is preliminary data.</text>
</comment>
<proteinExistence type="predicted"/>
<gene>
    <name evidence="2" type="ORF">KGA66_23420</name>
</gene>
<dbReference type="InterPro" id="IPR041657">
    <property type="entry name" value="HTH_17"/>
</dbReference>
<dbReference type="Pfam" id="PF12728">
    <property type="entry name" value="HTH_17"/>
    <property type="match status" value="1"/>
</dbReference>
<feature type="domain" description="Helix-turn-helix" evidence="1">
    <location>
        <begin position="11"/>
        <end position="61"/>
    </location>
</feature>
<evidence type="ECO:0000313" key="2">
    <source>
        <dbReference type="EMBL" id="MBS2966014.1"/>
    </source>
</evidence>
<protein>
    <submittedName>
        <fullName evidence="2">Helix-turn-helix domain-containing protein</fullName>
    </submittedName>
</protein>
<evidence type="ECO:0000313" key="3">
    <source>
        <dbReference type="Proteomes" id="UP000677913"/>
    </source>
</evidence>
<dbReference type="Proteomes" id="UP000677913">
    <property type="component" value="Unassembled WGS sequence"/>
</dbReference>
<organism evidence="2 3">
    <name type="scientific">Actinocrinis puniceicyclus</name>
    <dbReference type="NCBI Taxonomy" id="977794"/>
    <lineage>
        <taxon>Bacteria</taxon>
        <taxon>Bacillati</taxon>
        <taxon>Actinomycetota</taxon>
        <taxon>Actinomycetes</taxon>
        <taxon>Catenulisporales</taxon>
        <taxon>Actinospicaceae</taxon>
        <taxon>Actinocrinis</taxon>
    </lineage>
</organism>
<dbReference type="AlphaFoldDB" id="A0A8J7WTS8"/>
<reference evidence="2" key="1">
    <citation type="submission" date="2021-04" db="EMBL/GenBank/DDBJ databases">
        <title>Genome based classification of Actinospica acidithermotolerans sp. nov., an actinobacterium isolated from an Indonesian hot spring.</title>
        <authorList>
            <person name="Kusuma A.B."/>
            <person name="Putra K.E."/>
            <person name="Nafisah S."/>
            <person name="Loh J."/>
            <person name="Nouioui I."/>
            <person name="Goodfellow M."/>
        </authorList>
    </citation>
    <scope>NUCLEOTIDE SEQUENCE</scope>
    <source>
        <strain evidence="2">DSM 45618</strain>
    </source>
</reference>
<dbReference type="RefSeq" id="WP_211470674.1">
    <property type="nucleotide sequence ID" value="NZ_JAGSXH010000115.1"/>
</dbReference>
<dbReference type="InterPro" id="IPR009061">
    <property type="entry name" value="DNA-bd_dom_put_sf"/>
</dbReference>
<sequence length="66" mass="7620">MMTHAENAAKLTVGEVCTELHVSRSTFYFWRQTGKGPRCIKLPNGELRIRRVDFDRWLDEHSEGAA</sequence>